<keyword evidence="6" id="KW-1185">Reference proteome</keyword>
<sequence>MRIGRVVAAAVVLAGVVGIEAVGVAGVPALGSVLDPSTGVLALATRAGMPTSASFQMAVPGTARIGFTSTGFIGVSATSDASLWYAMGYAEGRTRLFEMDLLRREAGGTLAALLGHTYLASDEFQLRLGVRAAAEANLAALPPADRAILDEFTAGVNAARSWEIAHHALSTPYLLLGTTPAPWQPVDSMLVQEFLAEELDYTQQPVDLTRAVARLGLARVKALFPTLAADPQSPFDTGPYPASGITPLDPPVPVSHQLTSALGSIERAWSGVPAWARHQAGDSNNWAIAATHTTTGAPILAGDPHLPQTLPSIWLWLSANAPGYHFAGVAAPGLPIVLIGRTPTTAWSLTDAETQATYFYRMTTSPSHPGAYRFDGTWRPYTYRHYTIAIHGGQPVTITVPVTVDGPVISLRGTPVAVDWLGDQVSLDFPALLKAIKAQTLGEFEQALRGWKAPAQNFAFADAQGQIGIIAAGEYLQFRRAIPWLVMNGNGTEQPIGAIPFDAVPESNNPARGFVFSANQRPVGPGYPYYLGTSADFYANGFRADEIAHVLSTTPHLGVRAVEHLQTSVTDYLATQLVPWIVHHAHAAPGTSAAAALHLLASWNDQMGASSQAASVWWTWLGYDIRDLFGPLWRSARLDQPTGSILVINQLNDPLLEDLQAIDTGTMTPTAIATPGDPHPSPSAIATAALAQTATWLTSHLGSVGHWQWRRIHRREFPSLTGVASLAYGPRGSSGDAWTVNAADGGLLSEQGPSWRMIVAFGRASLGILPGGESENPLSAWYENLIPLWWNGRYLSFTTASLTHPIATWTLVGLR</sequence>
<gene>
    <name evidence="5" type="ordered locus">Afer_0612</name>
</gene>
<dbReference type="InterPro" id="IPR029055">
    <property type="entry name" value="Ntn_hydrolases_N"/>
</dbReference>
<dbReference type="Gene3D" id="1.10.439.10">
    <property type="entry name" value="Penicillin Amidohydrolase, domain 1"/>
    <property type="match status" value="1"/>
</dbReference>
<dbReference type="PANTHER" id="PTHR34218">
    <property type="entry name" value="PEPTIDASE S45 PENICILLIN AMIDASE"/>
    <property type="match status" value="1"/>
</dbReference>
<keyword evidence="3" id="KW-0865">Zymogen</keyword>
<dbReference type="Gene3D" id="2.30.120.10">
    <property type="match status" value="1"/>
</dbReference>
<reference evidence="5 6" key="1">
    <citation type="journal article" date="2009" name="Stand. Genomic Sci.">
        <title>Complete genome sequence of Acidimicrobium ferrooxidans type strain (ICP).</title>
        <authorList>
            <person name="Clum A."/>
            <person name="Nolan M."/>
            <person name="Lang E."/>
            <person name="Glavina Del Rio T."/>
            <person name="Tice H."/>
            <person name="Copeland A."/>
            <person name="Cheng J.F."/>
            <person name="Lucas S."/>
            <person name="Chen F."/>
            <person name="Bruce D."/>
            <person name="Goodwin L."/>
            <person name="Pitluck S."/>
            <person name="Ivanova N."/>
            <person name="Mavrommatis K."/>
            <person name="Mikhailova N."/>
            <person name="Pati A."/>
            <person name="Chen A."/>
            <person name="Palaniappan K."/>
            <person name="Goker M."/>
            <person name="Spring S."/>
            <person name="Land M."/>
            <person name="Hauser L."/>
            <person name="Chang Y.J."/>
            <person name="Jeffries C.C."/>
            <person name="Chain P."/>
            <person name="Bristow J."/>
            <person name="Eisen J.A."/>
            <person name="Markowitz V."/>
            <person name="Hugenholtz P."/>
            <person name="Kyrpides N.C."/>
            <person name="Klenk H.P."/>
            <person name="Lapidus A."/>
        </authorList>
    </citation>
    <scope>NUCLEOTIDE SEQUENCE [LARGE SCALE GENOMIC DNA]</scope>
    <source>
        <strain evidence="6">DSM 10331 / JCM 15462 / NBRC 103882 / ICP</strain>
    </source>
</reference>
<dbReference type="STRING" id="525909.Afer_0612"/>
<dbReference type="eggNOG" id="COG2366">
    <property type="taxonomic scope" value="Bacteria"/>
</dbReference>
<proteinExistence type="inferred from homology"/>
<evidence type="ECO:0000313" key="6">
    <source>
        <dbReference type="Proteomes" id="UP000000771"/>
    </source>
</evidence>
<name>C7LXV8_ACIFD</name>
<protein>
    <submittedName>
        <fullName evidence="5">Peptidase S45 penicillin amidase</fullName>
    </submittedName>
</protein>
<evidence type="ECO:0000256" key="2">
    <source>
        <dbReference type="ARBA" id="ARBA00022801"/>
    </source>
</evidence>
<dbReference type="InterPro" id="IPR014395">
    <property type="entry name" value="Pen/GL7ACA/AHL_acylase"/>
</dbReference>
<keyword evidence="2" id="KW-0378">Hydrolase</keyword>
<dbReference type="InterPro" id="IPR002692">
    <property type="entry name" value="S45"/>
</dbReference>
<dbReference type="Pfam" id="PF01804">
    <property type="entry name" value="Penicil_amidase"/>
    <property type="match status" value="1"/>
</dbReference>
<dbReference type="RefSeq" id="WP_015798061.1">
    <property type="nucleotide sequence ID" value="NC_013124.1"/>
</dbReference>
<evidence type="ECO:0000256" key="4">
    <source>
        <dbReference type="PIRSR" id="PIRSR001227-1"/>
    </source>
</evidence>
<dbReference type="Gene3D" id="3.60.20.10">
    <property type="entry name" value="Glutamine Phosphoribosylpyrophosphate, subunit 1, domain 1"/>
    <property type="match status" value="1"/>
</dbReference>
<dbReference type="InterPro" id="IPR023343">
    <property type="entry name" value="Penicillin_amidase_dom1"/>
</dbReference>
<dbReference type="KEGG" id="afo:Afer_0612"/>
<dbReference type="PIRSF" id="PIRSF001227">
    <property type="entry name" value="Pen_acylase"/>
    <property type="match status" value="1"/>
</dbReference>
<accession>C7LXV8</accession>
<dbReference type="Proteomes" id="UP000000771">
    <property type="component" value="Chromosome"/>
</dbReference>
<dbReference type="GO" id="GO:0016811">
    <property type="term" value="F:hydrolase activity, acting on carbon-nitrogen (but not peptide) bonds, in linear amides"/>
    <property type="evidence" value="ECO:0007669"/>
    <property type="project" value="InterPro"/>
</dbReference>
<dbReference type="SUPFAM" id="SSF56235">
    <property type="entry name" value="N-terminal nucleophile aminohydrolases (Ntn hydrolases)"/>
    <property type="match status" value="1"/>
</dbReference>
<organism evidence="5 6">
    <name type="scientific">Acidimicrobium ferrooxidans (strain DSM 10331 / JCM 15462 / NBRC 103882 / ICP)</name>
    <dbReference type="NCBI Taxonomy" id="525909"/>
    <lineage>
        <taxon>Bacteria</taxon>
        <taxon>Bacillati</taxon>
        <taxon>Actinomycetota</taxon>
        <taxon>Acidimicrobiia</taxon>
        <taxon>Acidimicrobiales</taxon>
        <taxon>Acidimicrobiaceae</taxon>
        <taxon>Acidimicrobium</taxon>
    </lineage>
</organism>
<dbReference type="MEROPS" id="S45.003"/>
<dbReference type="EMBL" id="CP001631">
    <property type="protein sequence ID" value="ACU53566.1"/>
    <property type="molecule type" value="Genomic_DNA"/>
</dbReference>
<feature type="active site" description="Nucleophile" evidence="4">
    <location>
        <position position="283"/>
    </location>
</feature>
<dbReference type="InterPro" id="IPR043147">
    <property type="entry name" value="Penicillin_amidase_A-knob"/>
</dbReference>
<dbReference type="AlphaFoldDB" id="C7LXV8"/>
<evidence type="ECO:0000313" key="5">
    <source>
        <dbReference type="EMBL" id="ACU53566.1"/>
    </source>
</evidence>
<dbReference type="HOGENOM" id="CLU_011790_4_0_11"/>
<evidence type="ECO:0000256" key="1">
    <source>
        <dbReference type="ARBA" id="ARBA00006586"/>
    </source>
</evidence>
<dbReference type="OrthoDB" id="9759796at2"/>
<dbReference type="GO" id="GO:0017000">
    <property type="term" value="P:antibiotic biosynthetic process"/>
    <property type="evidence" value="ECO:0007669"/>
    <property type="project" value="InterPro"/>
</dbReference>
<dbReference type="InterPro" id="IPR043146">
    <property type="entry name" value="Penicillin_amidase_N_B-knob"/>
</dbReference>
<dbReference type="PANTHER" id="PTHR34218:SF4">
    <property type="entry name" value="ACYL-HOMOSERINE LACTONE ACYLASE QUIP"/>
    <property type="match status" value="1"/>
</dbReference>
<comment type="similarity">
    <text evidence="1">Belongs to the peptidase S45 family.</text>
</comment>
<evidence type="ECO:0000256" key="3">
    <source>
        <dbReference type="ARBA" id="ARBA00023145"/>
    </source>
</evidence>
<dbReference type="Gene3D" id="1.10.1400.10">
    <property type="match status" value="1"/>
</dbReference>